<dbReference type="Proteomes" id="UP000327294">
    <property type="component" value="Chromosome"/>
</dbReference>
<protein>
    <submittedName>
        <fullName evidence="1">Uncharacterized protein</fullName>
    </submittedName>
</protein>
<name>A0A5P8KD47_9ACTN</name>
<evidence type="ECO:0000313" key="1">
    <source>
        <dbReference type="EMBL" id="QFR00733.1"/>
    </source>
</evidence>
<sequence length="242" mass="26956">MADRCAITGCGRALPDGRPGRVCPRCTIRVRAWLTELDHQLPLLQASLQHDRSPTTGTIHGGRAHSPMPVRADVLNLLGPGSNSTIDDPYDQARSDQDGPLPIHTHLRGWAEMTARHVRLTPAPGTRPGRTWAAWLDAYLPWVITAPWIAEFHQELEGLIRRVRAITRTEPQRHLQDAPCPSCDAFALVDEDWQPYVECTACGLLLTHTEYLDHARRVLPALHRTALTILLTAHNTQEPQAS</sequence>
<proteinExistence type="predicted"/>
<keyword evidence="2" id="KW-1185">Reference proteome</keyword>
<dbReference type="RefSeq" id="WP_152172063.1">
    <property type="nucleotide sequence ID" value="NZ_CP045096.1"/>
</dbReference>
<dbReference type="KEGG" id="sphv:F9278_36270"/>
<gene>
    <name evidence="1" type="ORF">F9278_36270</name>
</gene>
<organism evidence="1 2">
    <name type="scientific">Streptomyces phaeolivaceus</name>
    <dbReference type="NCBI Taxonomy" id="2653200"/>
    <lineage>
        <taxon>Bacteria</taxon>
        <taxon>Bacillati</taxon>
        <taxon>Actinomycetota</taxon>
        <taxon>Actinomycetes</taxon>
        <taxon>Kitasatosporales</taxon>
        <taxon>Streptomycetaceae</taxon>
        <taxon>Streptomyces</taxon>
    </lineage>
</organism>
<dbReference type="AlphaFoldDB" id="A0A5P8KD47"/>
<reference evidence="1 2" key="1">
    <citation type="submission" date="2019-10" db="EMBL/GenBank/DDBJ databases">
        <title>Streptomyces sp. strain GY16 isolated from leaves of Broussonetia papyrifera.</title>
        <authorList>
            <person name="Mo P."/>
        </authorList>
    </citation>
    <scope>NUCLEOTIDE SEQUENCE [LARGE SCALE GENOMIC DNA]</scope>
    <source>
        <strain evidence="1 2">GY16</strain>
    </source>
</reference>
<dbReference type="EMBL" id="CP045096">
    <property type="protein sequence ID" value="QFR00733.1"/>
    <property type="molecule type" value="Genomic_DNA"/>
</dbReference>
<evidence type="ECO:0000313" key="2">
    <source>
        <dbReference type="Proteomes" id="UP000327294"/>
    </source>
</evidence>
<accession>A0A5P8KD47</accession>